<dbReference type="AlphaFoldDB" id="J9FLY4"/>
<name>J9FLY4_9ZZZZ</name>
<accession>J9FLY4</accession>
<feature type="compositionally biased region" description="Polar residues" evidence="1">
    <location>
        <begin position="34"/>
        <end position="50"/>
    </location>
</feature>
<reference evidence="2" key="1">
    <citation type="journal article" date="2012" name="PLoS ONE">
        <title>Gene sets for utilization of primary and secondary nutrition supplies in the distal gut of endangered iberian lynx.</title>
        <authorList>
            <person name="Alcaide M."/>
            <person name="Messina E."/>
            <person name="Richter M."/>
            <person name="Bargiela R."/>
            <person name="Peplies J."/>
            <person name="Huws S.A."/>
            <person name="Newbold C.J."/>
            <person name="Golyshin P.N."/>
            <person name="Simon M.A."/>
            <person name="Lopez G."/>
            <person name="Yakimov M.M."/>
            <person name="Ferrer M."/>
        </authorList>
    </citation>
    <scope>NUCLEOTIDE SEQUENCE</scope>
</reference>
<evidence type="ECO:0000256" key="1">
    <source>
        <dbReference type="SAM" id="MobiDB-lite"/>
    </source>
</evidence>
<sequence>MINIKERGRSSLACGESEKNAQTQVNLGQLKKLTPNQQQESTEVINSASY</sequence>
<comment type="caution">
    <text evidence="2">The sequence shown here is derived from an EMBL/GenBank/DDBJ whole genome shotgun (WGS) entry which is preliminary data.</text>
</comment>
<evidence type="ECO:0000313" key="2">
    <source>
        <dbReference type="EMBL" id="EJW90597.1"/>
    </source>
</evidence>
<organism evidence="2">
    <name type="scientific">gut metagenome</name>
    <dbReference type="NCBI Taxonomy" id="749906"/>
    <lineage>
        <taxon>unclassified sequences</taxon>
        <taxon>metagenomes</taxon>
        <taxon>organismal metagenomes</taxon>
    </lineage>
</organism>
<gene>
    <name evidence="2" type="ORF">EVA_21296</name>
</gene>
<proteinExistence type="predicted"/>
<feature type="region of interest" description="Disordered" evidence="1">
    <location>
        <begin position="1"/>
        <end position="50"/>
    </location>
</feature>
<dbReference type="EMBL" id="AMCI01008739">
    <property type="protein sequence ID" value="EJW90597.1"/>
    <property type="molecule type" value="Genomic_DNA"/>
</dbReference>
<protein>
    <submittedName>
        <fullName evidence="2">Uncharacterized protein</fullName>
    </submittedName>
</protein>